<dbReference type="AlphaFoldDB" id="A0AAI8YI69"/>
<gene>
    <name evidence="2" type="ORF">KHLLAP_LOCUS6005</name>
</gene>
<protein>
    <submittedName>
        <fullName evidence="2">Uu.00g129310.m01.CDS01</fullName>
    </submittedName>
</protein>
<dbReference type="Gene3D" id="2.40.160.20">
    <property type="match status" value="1"/>
</dbReference>
<dbReference type="Proteomes" id="UP001295740">
    <property type="component" value="Unassembled WGS sequence"/>
</dbReference>
<organism evidence="2 3">
    <name type="scientific">Anthostomella pinea</name>
    <dbReference type="NCBI Taxonomy" id="933095"/>
    <lineage>
        <taxon>Eukaryota</taxon>
        <taxon>Fungi</taxon>
        <taxon>Dikarya</taxon>
        <taxon>Ascomycota</taxon>
        <taxon>Pezizomycotina</taxon>
        <taxon>Sordariomycetes</taxon>
        <taxon>Xylariomycetidae</taxon>
        <taxon>Xylariales</taxon>
        <taxon>Xylariaceae</taxon>
        <taxon>Anthostomella</taxon>
    </lineage>
</organism>
<name>A0AAI8YI69_9PEZI</name>
<keyword evidence="3" id="KW-1185">Reference proteome</keyword>
<comment type="caution">
    <text evidence="2">The sequence shown here is derived from an EMBL/GenBank/DDBJ whole genome shotgun (WGS) entry which is preliminary data.</text>
</comment>
<evidence type="ECO:0000313" key="2">
    <source>
        <dbReference type="EMBL" id="CAJ2505537.1"/>
    </source>
</evidence>
<evidence type="ECO:0000313" key="3">
    <source>
        <dbReference type="Proteomes" id="UP001295740"/>
    </source>
</evidence>
<keyword evidence="1" id="KW-0732">Signal</keyword>
<sequence>MESLVTVIVFATVIAFICNLGRRTDVTGKPSALDSPDSFGIMAQNKSGSPPAQSFPSTKPAMLFKTGFNEKFMCGDIYSGSTLVAVPLVGGTLESVGDFEPKFKFTVNSGADWFQIDADKQHGRLGIKAVATDDQGASVCIITEGVMAMNEVTMPLAFGSPDAKTSPFGFGVETFKIEAGDPKYKPLENMVFVGSQRFLQPEGGLVGVEARISQIVSGEGME</sequence>
<evidence type="ECO:0000256" key="1">
    <source>
        <dbReference type="SAM" id="SignalP"/>
    </source>
</evidence>
<dbReference type="EMBL" id="CAUWAG010000007">
    <property type="protein sequence ID" value="CAJ2505537.1"/>
    <property type="molecule type" value="Genomic_DNA"/>
</dbReference>
<feature type="signal peptide" evidence="1">
    <location>
        <begin position="1"/>
        <end position="15"/>
    </location>
</feature>
<dbReference type="Pfam" id="PF11578">
    <property type="entry name" value="DUF3237"/>
    <property type="match status" value="1"/>
</dbReference>
<accession>A0AAI8YI69</accession>
<proteinExistence type="predicted"/>
<reference evidence="2" key="1">
    <citation type="submission" date="2023-10" db="EMBL/GenBank/DDBJ databases">
        <authorList>
            <person name="Hackl T."/>
        </authorList>
    </citation>
    <scope>NUCLEOTIDE SEQUENCE</scope>
</reference>
<feature type="chain" id="PRO_5042514021" evidence="1">
    <location>
        <begin position="16"/>
        <end position="222"/>
    </location>
</feature>